<keyword evidence="3" id="KW-1185">Reference proteome</keyword>
<feature type="signal peptide" evidence="1">
    <location>
        <begin position="1"/>
        <end position="21"/>
    </location>
</feature>
<proteinExistence type="predicted"/>
<accession>A0ABY9KW52</accession>
<protein>
    <recommendedName>
        <fullName evidence="4">Lipoprotein</fullName>
    </recommendedName>
</protein>
<dbReference type="Proteomes" id="UP001180087">
    <property type="component" value="Chromosome"/>
</dbReference>
<evidence type="ECO:0008006" key="4">
    <source>
        <dbReference type="Google" id="ProtNLM"/>
    </source>
</evidence>
<organism evidence="2 3">
    <name type="scientific">Aciduricibacillus chroicocephali</name>
    <dbReference type="NCBI Taxonomy" id="3054939"/>
    <lineage>
        <taxon>Bacteria</taxon>
        <taxon>Bacillati</taxon>
        <taxon>Bacillota</taxon>
        <taxon>Bacilli</taxon>
        <taxon>Bacillales</taxon>
        <taxon>Bacillaceae</taxon>
        <taxon>Aciduricibacillus</taxon>
    </lineage>
</organism>
<evidence type="ECO:0000313" key="2">
    <source>
        <dbReference type="EMBL" id="WLV24527.1"/>
    </source>
</evidence>
<evidence type="ECO:0000313" key="3">
    <source>
        <dbReference type="Proteomes" id="UP001180087"/>
    </source>
</evidence>
<reference evidence="2" key="1">
    <citation type="submission" date="2023-06" db="EMBL/GenBank/DDBJ databases">
        <title>A Treasure from Seagulls: Isolation and Description of Aciduricobacillus qingdaonensis gen. nov., sp. nov., a Rare Obligately Uric Acid-utilizing Member in the Family Bacillaceae.</title>
        <authorList>
            <person name="Liu W."/>
            <person name="Wang B."/>
        </authorList>
    </citation>
    <scope>NUCLEOTIDE SEQUENCE</scope>
    <source>
        <strain evidence="2">44XB</strain>
    </source>
</reference>
<gene>
    <name evidence="2" type="ORF">QR721_12920</name>
</gene>
<keyword evidence="1" id="KW-0732">Signal</keyword>
<dbReference type="EMBL" id="CP129113">
    <property type="protein sequence ID" value="WLV24527.1"/>
    <property type="molecule type" value="Genomic_DNA"/>
</dbReference>
<name>A0ABY9KW52_9BACI</name>
<dbReference type="RefSeq" id="WP_348027648.1">
    <property type="nucleotide sequence ID" value="NZ_CP129113.1"/>
</dbReference>
<feature type="chain" id="PRO_5046055645" description="Lipoprotein" evidence="1">
    <location>
        <begin position="22"/>
        <end position="204"/>
    </location>
</feature>
<sequence length="204" mass="22671">MKKIRLVVYILLLTAMLASCSSEPEKDEGDVVLTDAQLKGFDNKILSTLANDGFVFNVKKQSEKLTELPVTIELYKKGKLAGPLLEADIIGSEGEKKTKFMIAKQLFDDDKDVKQKWIIASFSHEIESSFEGLEDKITGPSPFSMASTYAKLPLKLNKGEKKTIAAFVSTNFNGIAESDLEAVLKNPKATSKYERVYLIRIEAK</sequence>
<evidence type="ECO:0000256" key="1">
    <source>
        <dbReference type="SAM" id="SignalP"/>
    </source>
</evidence>
<dbReference type="PROSITE" id="PS51257">
    <property type="entry name" value="PROKAR_LIPOPROTEIN"/>
    <property type="match status" value="1"/>
</dbReference>